<dbReference type="Proteomes" id="UP000322084">
    <property type="component" value="Unassembled WGS sequence"/>
</dbReference>
<dbReference type="PANTHER" id="PTHR45011:SF1">
    <property type="entry name" value="DAP3-BINDING CELL DEATH ENHANCER 1"/>
    <property type="match status" value="1"/>
</dbReference>
<gene>
    <name evidence="2" type="ORF">JCM17844_19000</name>
</gene>
<feature type="chain" id="PRO_5022836597" description="Sel1 repeat family protein" evidence="1">
    <location>
        <begin position="24"/>
        <end position="181"/>
    </location>
</feature>
<reference evidence="2 3" key="1">
    <citation type="submission" date="2019-09" db="EMBL/GenBank/DDBJ databases">
        <title>NBRP : Genome information of microbial organism related human and environment.</title>
        <authorList>
            <person name="Hattori M."/>
            <person name="Oshima K."/>
            <person name="Inaba H."/>
            <person name="Suda W."/>
            <person name="Sakamoto M."/>
            <person name="Iino T."/>
            <person name="Kitahara M."/>
            <person name="Oshida Y."/>
            <person name="Iida T."/>
            <person name="Kudo T."/>
            <person name="Itoh T."/>
            <person name="Ohkuma M."/>
        </authorList>
    </citation>
    <scope>NUCLEOTIDE SEQUENCE [LARGE SCALE GENOMIC DNA]</scope>
    <source>
        <strain evidence="2 3">Hi-2</strain>
    </source>
</reference>
<comment type="caution">
    <text evidence="2">The sequence shown here is derived from an EMBL/GenBank/DDBJ whole genome shotgun (WGS) entry which is preliminary data.</text>
</comment>
<dbReference type="RefSeq" id="WP_150000592.1">
    <property type="nucleotide sequence ID" value="NZ_BKCL01000005.1"/>
</dbReference>
<dbReference type="EMBL" id="BKCL01000005">
    <property type="protein sequence ID" value="GEQ98263.1"/>
    <property type="molecule type" value="Genomic_DNA"/>
</dbReference>
<dbReference type="AlphaFoldDB" id="A0A5A7MSQ4"/>
<evidence type="ECO:0000256" key="1">
    <source>
        <dbReference type="SAM" id="SignalP"/>
    </source>
</evidence>
<dbReference type="InterPro" id="IPR011990">
    <property type="entry name" value="TPR-like_helical_dom_sf"/>
</dbReference>
<dbReference type="InterPro" id="IPR052748">
    <property type="entry name" value="ISR_Activator"/>
</dbReference>
<organism evidence="2 3">
    <name type="scientific">Iodidimonas gelatinilytica</name>
    <dbReference type="NCBI Taxonomy" id="1236966"/>
    <lineage>
        <taxon>Bacteria</taxon>
        <taxon>Pseudomonadati</taxon>
        <taxon>Pseudomonadota</taxon>
        <taxon>Alphaproteobacteria</taxon>
        <taxon>Iodidimonadales</taxon>
        <taxon>Iodidimonadaceae</taxon>
        <taxon>Iodidimonas</taxon>
    </lineage>
</organism>
<evidence type="ECO:0000313" key="2">
    <source>
        <dbReference type="EMBL" id="GEQ98263.1"/>
    </source>
</evidence>
<dbReference type="SUPFAM" id="SSF81901">
    <property type="entry name" value="HCP-like"/>
    <property type="match status" value="1"/>
</dbReference>
<accession>A0A5A7MSQ4</accession>
<dbReference type="Pfam" id="PF08238">
    <property type="entry name" value="Sel1"/>
    <property type="match status" value="3"/>
</dbReference>
<protein>
    <recommendedName>
        <fullName evidence="4">Sel1 repeat family protein</fullName>
    </recommendedName>
</protein>
<dbReference type="PANTHER" id="PTHR45011">
    <property type="entry name" value="DAP3-BINDING CELL DEATH ENHANCER 1"/>
    <property type="match status" value="1"/>
</dbReference>
<sequence length="181" mass="19651">MKRKLTFLSVLLVWSFQTVGAVAQNLGDGIAAFSLQDYETARAIFEPLAENGDGDAAFRLGWIYEGGFGVARDPVQAQAWYGLAAQHGHSEAKQRLLELQMADPKAMSVARLEEAAAEGSVKAKIELARLYAAGDGMALDKDRARSLLLSLCQEQTSETIRAYAQVALEAFGDETHVCVEQ</sequence>
<evidence type="ECO:0000313" key="3">
    <source>
        <dbReference type="Proteomes" id="UP000322084"/>
    </source>
</evidence>
<name>A0A5A7MSQ4_9PROT</name>
<dbReference type="InterPro" id="IPR006597">
    <property type="entry name" value="Sel1-like"/>
</dbReference>
<proteinExistence type="predicted"/>
<feature type="signal peptide" evidence="1">
    <location>
        <begin position="1"/>
        <end position="23"/>
    </location>
</feature>
<keyword evidence="1" id="KW-0732">Signal</keyword>
<dbReference type="Gene3D" id="1.25.40.10">
    <property type="entry name" value="Tetratricopeptide repeat domain"/>
    <property type="match status" value="2"/>
</dbReference>
<evidence type="ECO:0008006" key="4">
    <source>
        <dbReference type="Google" id="ProtNLM"/>
    </source>
</evidence>
<dbReference type="SMART" id="SM00671">
    <property type="entry name" value="SEL1"/>
    <property type="match status" value="2"/>
</dbReference>